<keyword evidence="2" id="KW-1185">Reference proteome</keyword>
<dbReference type="EMBL" id="BMHZ01000002">
    <property type="protein sequence ID" value="GGG99722.1"/>
    <property type="molecule type" value="Genomic_DNA"/>
</dbReference>
<reference evidence="2" key="1">
    <citation type="journal article" date="2019" name="Int. J. Syst. Evol. Microbiol.">
        <title>The Global Catalogue of Microorganisms (GCM) 10K type strain sequencing project: providing services to taxonomists for standard genome sequencing and annotation.</title>
        <authorList>
            <consortium name="The Broad Institute Genomics Platform"/>
            <consortium name="The Broad Institute Genome Sequencing Center for Infectious Disease"/>
            <person name="Wu L."/>
            <person name="Ma J."/>
        </authorList>
    </citation>
    <scope>NUCLEOTIDE SEQUENCE [LARGE SCALE GENOMIC DNA]</scope>
    <source>
        <strain evidence="2">CGMCC 1.15287</strain>
    </source>
</reference>
<comment type="caution">
    <text evidence="1">The sequence shown here is derived from an EMBL/GenBank/DDBJ whole genome shotgun (WGS) entry which is preliminary data.</text>
</comment>
<evidence type="ECO:0000313" key="1">
    <source>
        <dbReference type="EMBL" id="GGG99722.1"/>
    </source>
</evidence>
<gene>
    <name evidence="1" type="ORF">GCM10007422_12690</name>
</gene>
<organism evidence="1 2">
    <name type="scientific">Pedobacter zeae</name>
    <dbReference type="NCBI Taxonomy" id="1737356"/>
    <lineage>
        <taxon>Bacteria</taxon>
        <taxon>Pseudomonadati</taxon>
        <taxon>Bacteroidota</taxon>
        <taxon>Sphingobacteriia</taxon>
        <taxon>Sphingobacteriales</taxon>
        <taxon>Sphingobacteriaceae</taxon>
        <taxon>Pedobacter</taxon>
    </lineage>
</organism>
<evidence type="ECO:0008006" key="3">
    <source>
        <dbReference type="Google" id="ProtNLM"/>
    </source>
</evidence>
<name>A0ABQ1XPX0_9SPHI</name>
<sequence length="179" mass="20586">MWTMNGEVLDQQKIANFAGNAFANSFDANFYQIKFTKPDSAEIRYPPALDGFWTYKVKDSANIDFKGDVHLFHGMVFGNQATLDRSFLIYRTSIYTQPVRVINQPTSIPPIIYRADLGFKATGNKKALMISGYLYKLRLYNRAAIFSGHMFGDFNERFLNELQDRDTLVVQLTKNNWAL</sequence>
<dbReference type="Proteomes" id="UP000642938">
    <property type="component" value="Unassembled WGS sequence"/>
</dbReference>
<evidence type="ECO:0000313" key="2">
    <source>
        <dbReference type="Proteomes" id="UP000642938"/>
    </source>
</evidence>
<accession>A0ABQ1XPX0</accession>
<proteinExistence type="predicted"/>
<protein>
    <recommendedName>
        <fullName evidence="3">DUF5060 domain-containing protein</fullName>
    </recommendedName>
</protein>